<keyword evidence="2" id="KW-1185">Reference proteome</keyword>
<accession>A0A433DHJ1</accession>
<dbReference type="AlphaFoldDB" id="A0A433DHJ1"/>
<evidence type="ECO:0000313" key="1">
    <source>
        <dbReference type="EMBL" id="RUP50333.1"/>
    </source>
</evidence>
<dbReference type="EMBL" id="RBNI01001540">
    <property type="protein sequence ID" value="RUP50333.1"/>
    <property type="molecule type" value="Genomic_DNA"/>
</dbReference>
<evidence type="ECO:0000313" key="2">
    <source>
        <dbReference type="Proteomes" id="UP000268093"/>
    </source>
</evidence>
<protein>
    <submittedName>
        <fullName evidence="1">Uncharacterized protein</fullName>
    </submittedName>
</protein>
<comment type="caution">
    <text evidence="1">The sequence shown here is derived from an EMBL/GenBank/DDBJ whole genome shotgun (WGS) entry which is preliminary data.</text>
</comment>
<sequence>MAAPFYNRHILDTHPDRRQLYRSLLADPYVDVDLYWYMLKTHNFPSTTASKEAALLSVAVWSFYCLRFGQIRRVKERDIQDLAKPFAAQDFLAHISESLLEGVLNCPGSTFPSGASKAPPQPDPDSVRLELEFSYRLHPTTAAKTVAARALLAGLEQEGASGDLGAHWNDTFDPTRSASHHPSTPPTQEILLLAFVLSHDDQKPPIPTPLPPLLHHARAHLTHHILSTISDPRTPTVHQHPYLIARACAHLPALAETHTRHLLDATLVNLDSALCSVRPAPETDGLERSWLALLHATGDAPEFVKRHVGPALRTGFRAVREQCLKALEAGGVDRDVVLEVAEAWAGMFARLAVDMEEGGDEGA</sequence>
<proteinExistence type="predicted"/>
<name>A0A433DHJ1_9FUNG</name>
<organism evidence="1 2">
    <name type="scientific">Jimgerdemannia flammicorona</name>
    <dbReference type="NCBI Taxonomy" id="994334"/>
    <lineage>
        <taxon>Eukaryota</taxon>
        <taxon>Fungi</taxon>
        <taxon>Fungi incertae sedis</taxon>
        <taxon>Mucoromycota</taxon>
        <taxon>Mucoromycotina</taxon>
        <taxon>Endogonomycetes</taxon>
        <taxon>Endogonales</taxon>
        <taxon>Endogonaceae</taxon>
        <taxon>Jimgerdemannia</taxon>
    </lineage>
</organism>
<dbReference type="OrthoDB" id="10585436at2759"/>
<dbReference type="Proteomes" id="UP000268093">
    <property type="component" value="Unassembled WGS sequence"/>
</dbReference>
<gene>
    <name evidence="1" type="ORF">BC936DRAFT_139593</name>
</gene>
<reference evidence="1 2" key="1">
    <citation type="journal article" date="2018" name="New Phytol.">
        <title>Phylogenomics of Endogonaceae and evolution of mycorrhizas within Mucoromycota.</title>
        <authorList>
            <person name="Chang Y."/>
            <person name="Desiro A."/>
            <person name="Na H."/>
            <person name="Sandor L."/>
            <person name="Lipzen A."/>
            <person name="Clum A."/>
            <person name="Barry K."/>
            <person name="Grigoriev I.V."/>
            <person name="Martin F.M."/>
            <person name="Stajich J.E."/>
            <person name="Smith M.E."/>
            <person name="Bonito G."/>
            <person name="Spatafora J.W."/>
        </authorList>
    </citation>
    <scope>NUCLEOTIDE SEQUENCE [LARGE SCALE GENOMIC DNA]</scope>
    <source>
        <strain evidence="1 2">GMNB39</strain>
    </source>
</reference>